<organism evidence="1 2">
    <name type="scientific">Nostoc paludosum FACHB-159</name>
    <dbReference type="NCBI Taxonomy" id="2692908"/>
    <lineage>
        <taxon>Bacteria</taxon>
        <taxon>Bacillati</taxon>
        <taxon>Cyanobacteriota</taxon>
        <taxon>Cyanophyceae</taxon>
        <taxon>Nostocales</taxon>
        <taxon>Nostocaceae</taxon>
        <taxon>Nostoc</taxon>
    </lineage>
</organism>
<proteinExistence type="predicted"/>
<gene>
    <name evidence="1" type="ORF">H6H03_19355</name>
</gene>
<name>A0ABR8KB59_9NOSO</name>
<sequence length="55" mass="6217">MLFKARSHNSYTSTVFIKSIAYAVVEALLRSHSSNHDLFSVQQLMYCKSIGLPLL</sequence>
<evidence type="ECO:0000313" key="2">
    <source>
        <dbReference type="Proteomes" id="UP000637383"/>
    </source>
</evidence>
<keyword evidence="2" id="KW-1185">Reference proteome</keyword>
<protein>
    <recommendedName>
        <fullName evidence="3">Transposase</fullName>
    </recommendedName>
</protein>
<evidence type="ECO:0000313" key="1">
    <source>
        <dbReference type="EMBL" id="MBD2736021.1"/>
    </source>
</evidence>
<dbReference type="Proteomes" id="UP000637383">
    <property type="component" value="Unassembled WGS sequence"/>
</dbReference>
<comment type="caution">
    <text evidence="1">The sequence shown here is derived from an EMBL/GenBank/DDBJ whole genome shotgun (WGS) entry which is preliminary data.</text>
</comment>
<accession>A0ABR8KB59</accession>
<reference evidence="1 2" key="1">
    <citation type="journal article" date="2020" name="ISME J.">
        <title>Comparative genomics reveals insights into cyanobacterial evolution and habitat adaptation.</title>
        <authorList>
            <person name="Chen M.Y."/>
            <person name="Teng W.K."/>
            <person name="Zhao L."/>
            <person name="Hu C.X."/>
            <person name="Zhou Y.K."/>
            <person name="Han B.P."/>
            <person name="Song L.R."/>
            <person name="Shu W.S."/>
        </authorList>
    </citation>
    <scope>NUCLEOTIDE SEQUENCE [LARGE SCALE GENOMIC DNA]</scope>
    <source>
        <strain evidence="1 2">FACHB-159</strain>
    </source>
</reference>
<dbReference type="EMBL" id="JACJTU010000018">
    <property type="protein sequence ID" value="MBD2736021.1"/>
    <property type="molecule type" value="Genomic_DNA"/>
</dbReference>
<dbReference type="RefSeq" id="WP_190956679.1">
    <property type="nucleotide sequence ID" value="NZ_JACJTU010000018.1"/>
</dbReference>
<evidence type="ECO:0008006" key="3">
    <source>
        <dbReference type="Google" id="ProtNLM"/>
    </source>
</evidence>